<dbReference type="NCBIfam" id="TIGR04183">
    <property type="entry name" value="Por_Secre_tail"/>
    <property type="match status" value="1"/>
</dbReference>
<dbReference type="Proteomes" id="UP000077177">
    <property type="component" value="Chromosome"/>
</dbReference>
<protein>
    <recommendedName>
        <fullName evidence="2">Secretion system C-terminal sorting domain-containing protein</fullName>
    </recommendedName>
</protein>
<dbReference type="STRING" id="1492898.SY85_19100"/>
<dbReference type="Pfam" id="PF17963">
    <property type="entry name" value="Big_9"/>
    <property type="match status" value="1"/>
</dbReference>
<dbReference type="Pfam" id="PF18962">
    <property type="entry name" value="Por_Secre_tail"/>
    <property type="match status" value="1"/>
</dbReference>
<feature type="signal peptide" evidence="1">
    <location>
        <begin position="1"/>
        <end position="24"/>
    </location>
</feature>
<dbReference type="InterPro" id="IPR026444">
    <property type="entry name" value="Secre_tail"/>
</dbReference>
<dbReference type="Gene3D" id="2.60.40.10">
    <property type="entry name" value="Immunoglobulins"/>
    <property type="match status" value="1"/>
</dbReference>
<reference evidence="3 4" key="2">
    <citation type="journal article" date="2016" name="Int. J. Syst. Evol. Microbiol.">
        <title>Flavisolibacter tropicus sp. nov., isolated from tropical soil.</title>
        <authorList>
            <person name="Lee J.J."/>
            <person name="Kang M.S."/>
            <person name="Kim G.S."/>
            <person name="Lee C.S."/>
            <person name="Lim S."/>
            <person name="Lee J."/>
            <person name="Roh S.H."/>
            <person name="Kang H."/>
            <person name="Ha J.M."/>
            <person name="Bae S."/>
            <person name="Jung H.Y."/>
            <person name="Kim M.K."/>
        </authorList>
    </citation>
    <scope>NUCLEOTIDE SEQUENCE [LARGE SCALE GENOMIC DNA]</scope>
    <source>
        <strain evidence="3 4">LCS9</strain>
    </source>
</reference>
<proteinExistence type="predicted"/>
<name>A0A172TZA6_9BACT</name>
<dbReference type="RefSeq" id="WP_066406581.1">
    <property type="nucleotide sequence ID" value="NZ_CP011390.1"/>
</dbReference>
<gene>
    <name evidence="3" type="ORF">SY85_19100</name>
</gene>
<keyword evidence="4" id="KW-1185">Reference proteome</keyword>
<sequence length="458" mass="49755">MNRIFTLFTLGLLCFAWNSTKAQSFPVKFEGSVPTNSNCWANSGFILEADAGNGNNNDAASTKGVTTATLTTPFINFKSNDKTSIKFDYKATTNSSSFSLQVNIISQNGTVQTLDNFTITNTNYRSYSLPDLAAGTYRVSLSYTSTAGSPSTNYILIDNFDVDGSFHYASFCNSAPNANNDSYISPTIVAYSGNLLTNDTDPNSITPYFEKISLTNVVQPTDGTVSYNSNGAFTFTPNAGFTGGPVTFTYTISDDGYAPLTSTATVTINYPTATAPLPIKLLSFTGQASNNQAILHWSVDDNETGEYFKVEKSSDGKTFKEAGVVLTSTNKGKQEYTYRESLTSGTGVYYRLQIINNDAPSAYSKTVLIKQQIANTNNSIFLAINPSQSTLRFTFNTEVVEQTFAHIYTINGSKIFSQQLSTVKGINAAALDINTLPKGLYILEVSSNTATQRIKFFK</sequence>
<dbReference type="KEGG" id="fla:SY85_19100"/>
<feature type="chain" id="PRO_5008001445" description="Secretion system C-terminal sorting domain-containing protein" evidence="1">
    <location>
        <begin position="25"/>
        <end position="458"/>
    </location>
</feature>
<dbReference type="OrthoDB" id="9792152at2"/>
<dbReference type="AlphaFoldDB" id="A0A172TZA6"/>
<evidence type="ECO:0000256" key="1">
    <source>
        <dbReference type="SAM" id="SignalP"/>
    </source>
</evidence>
<accession>A0A172TZA6</accession>
<organism evidence="3 4">
    <name type="scientific">Flavisolibacter tropicus</name>
    <dbReference type="NCBI Taxonomy" id="1492898"/>
    <lineage>
        <taxon>Bacteria</taxon>
        <taxon>Pseudomonadati</taxon>
        <taxon>Bacteroidota</taxon>
        <taxon>Chitinophagia</taxon>
        <taxon>Chitinophagales</taxon>
        <taxon>Chitinophagaceae</taxon>
        <taxon>Flavisolibacter</taxon>
    </lineage>
</organism>
<keyword evidence="1" id="KW-0732">Signal</keyword>
<evidence type="ECO:0000313" key="3">
    <source>
        <dbReference type="EMBL" id="ANE52278.1"/>
    </source>
</evidence>
<dbReference type="InterPro" id="IPR013783">
    <property type="entry name" value="Ig-like_fold"/>
</dbReference>
<evidence type="ECO:0000313" key="4">
    <source>
        <dbReference type="Proteomes" id="UP000077177"/>
    </source>
</evidence>
<reference evidence="4" key="1">
    <citation type="submission" date="2015-01" db="EMBL/GenBank/DDBJ databases">
        <title>Flavisolibacter sp./LCS9/ whole genome sequencing.</title>
        <authorList>
            <person name="Kim M.K."/>
            <person name="Srinivasan S."/>
            <person name="Lee J.-J."/>
        </authorList>
    </citation>
    <scope>NUCLEOTIDE SEQUENCE [LARGE SCALE GENOMIC DNA]</scope>
    <source>
        <strain evidence="4">LCS9</strain>
    </source>
</reference>
<dbReference type="EMBL" id="CP011390">
    <property type="protein sequence ID" value="ANE52278.1"/>
    <property type="molecule type" value="Genomic_DNA"/>
</dbReference>
<evidence type="ECO:0000259" key="2">
    <source>
        <dbReference type="Pfam" id="PF18962"/>
    </source>
</evidence>
<feature type="domain" description="Secretion system C-terminal sorting" evidence="2">
    <location>
        <begin position="385"/>
        <end position="452"/>
    </location>
</feature>